<comment type="caution">
    <text evidence="2">The sequence shown here is derived from an EMBL/GenBank/DDBJ whole genome shotgun (WGS) entry which is preliminary data.</text>
</comment>
<dbReference type="PANTHER" id="PTHR46398:SF7">
    <property type="entry name" value="ALPHA_BETA-HYDROLASES SUPERFAMILY PROTEIN"/>
    <property type="match status" value="1"/>
</dbReference>
<gene>
    <name evidence="2" type="ORF">HRI_004450100</name>
</gene>
<dbReference type="Proteomes" id="UP001165190">
    <property type="component" value="Unassembled WGS sequence"/>
</dbReference>
<dbReference type="AlphaFoldDB" id="A0A9W7MMN2"/>
<reference evidence="2" key="1">
    <citation type="submission" date="2023-05" db="EMBL/GenBank/DDBJ databases">
        <title>Genome and transcriptome analyses reveal genes involved in the formation of fine ridges on petal epidermal cells in Hibiscus trionum.</title>
        <authorList>
            <person name="Koshimizu S."/>
            <person name="Masuda S."/>
            <person name="Ishii T."/>
            <person name="Shirasu K."/>
            <person name="Hoshino A."/>
            <person name="Arita M."/>
        </authorList>
    </citation>
    <scope>NUCLEOTIDE SEQUENCE</scope>
    <source>
        <strain evidence="2">Hamamatsu line</strain>
    </source>
</reference>
<accession>A0A9W7MMN2</accession>
<keyword evidence="3" id="KW-1185">Reference proteome</keyword>
<dbReference type="OrthoDB" id="438440at2759"/>
<dbReference type="EMBL" id="BSYR01000049">
    <property type="protein sequence ID" value="GMJ07809.1"/>
    <property type="molecule type" value="Genomic_DNA"/>
</dbReference>
<sequence length="111" mass="12435">MRENKSETITVPPKIQKLERLQTIEKEHKDALQKAVSLNIPHAVPALSDEPIEIEETETEAAKTDNGDSLKAKPELSSRGTNWDELVHKLFKRSESGKLTLNKESNSTNTT</sequence>
<organism evidence="2 3">
    <name type="scientific">Hibiscus trionum</name>
    <name type="common">Flower of an hour</name>
    <dbReference type="NCBI Taxonomy" id="183268"/>
    <lineage>
        <taxon>Eukaryota</taxon>
        <taxon>Viridiplantae</taxon>
        <taxon>Streptophyta</taxon>
        <taxon>Embryophyta</taxon>
        <taxon>Tracheophyta</taxon>
        <taxon>Spermatophyta</taxon>
        <taxon>Magnoliopsida</taxon>
        <taxon>eudicotyledons</taxon>
        <taxon>Gunneridae</taxon>
        <taxon>Pentapetalae</taxon>
        <taxon>rosids</taxon>
        <taxon>malvids</taxon>
        <taxon>Malvales</taxon>
        <taxon>Malvaceae</taxon>
        <taxon>Malvoideae</taxon>
        <taxon>Hibiscus</taxon>
    </lineage>
</organism>
<name>A0A9W7MMN2_HIBTR</name>
<feature type="compositionally biased region" description="Basic and acidic residues" evidence="1">
    <location>
        <begin position="60"/>
        <end position="76"/>
    </location>
</feature>
<evidence type="ECO:0000313" key="2">
    <source>
        <dbReference type="EMBL" id="GMJ07809.1"/>
    </source>
</evidence>
<proteinExistence type="predicted"/>
<evidence type="ECO:0000313" key="3">
    <source>
        <dbReference type="Proteomes" id="UP001165190"/>
    </source>
</evidence>
<evidence type="ECO:0000256" key="1">
    <source>
        <dbReference type="SAM" id="MobiDB-lite"/>
    </source>
</evidence>
<dbReference type="PANTHER" id="PTHR46398">
    <property type="entry name" value="ALPHA/BETA-HYDROLASES SUPERFAMILY PROTEIN"/>
    <property type="match status" value="1"/>
</dbReference>
<feature type="region of interest" description="Disordered" evidence="1">
    <location>
        <begin position="56"/>
        <end position="83"/>
    </location>
</feature>
<protein>
    <submittedName>
        <fullName evidence="2">Uncharacterized protein</fullName>
    </submittedName>
</protein>